<dbReference type="InterPro" id="IPR011108">
    <property type="entry name" value="RMMBL"/>
</dbReference>
<feature type="domain" description="Metallo-beta-lactamase" evidence="7">
    <location>
        <begin position="23"/>
        <end position="205"/>
    </location>
</feature>
<dbReference type="InterPro" id="IPR042173">
    <property type="entry name" value="RNase_J_2"/>
</dbReference>
<dbReference type="PANTHER" id="PTHR43694:SF1">
    <property type="entry name" value="RIBONUCLEASE J"/>
    <property type="match status" value="1"/>
</dbReference>
<accession>A0A212J993</accession>
<keyword evidence="1" id="KW-0540">Nuclease</keyword>
<evidence type="ECO:0000256" key="5">
    <source>
        <dbReference type="ARBA" id="ARBA00022839"/>
    </source>
</evidence>
<dbReference type="Gene3D" id="3.60.15.10">
    <property type="entry name" value="Ribonuclease Z/Hydroxyacylglutathione hydrolase-like"/>
    <property type="match status" value="1"/>
</dbReference>
<organism evidence="8">
    <name type="scientific">uncultured Alphaproteobacteria bacterium</name>
    <dbReference type="NCBI Taxonomy" id="91750"/>
    <lineage>
        <taxon>Bacteria</taxon>
        <taxon>Pseudomonadati</taxon>
        <taxon>Pseudomonadota</taxon>
        <taxon>Alphaproteobacteria</taxon>
        <taxon>environmental samples</taxon>
    </lineage>
</organism>
<dbReference type="SMART" id="SM00849">
    <property type="entry name" value="Lactamase_B"/>
    <property type="match status" value="1"/>
</dbReference>
<evidence type="ECO:0000256" key="6">
    <source>
        <dbReference type="ARBA" id="ARBA00022884"/>
    </source>
</evidence>
<dbReference type="InterPro" id="IPR041636">
    <property type="entry name" value="RNase_J_C"/>
</dbReference>
<keyword evidence="2" id="KW-0479">Metal-binding</keyword>
<evidence type="ECO:0000256" key="4">
    <source>
        <dbReference type="ARBA" id="ARBA00022833"/>
    </source>
</evidence>
<proteinExistence type="predicted"/>
<keyword evidence="6" id="KW-0694">RNA-binding</keyword>
<dbReference type="InterPro" id="IPR055132">
    <property type="entry name" value="RNase_J_b_CASP"/>
</dbReference>
<evidence type="ECO:0000256" key="2">
    <source>
        <dbReference type="ARBA" id="ARBA00022723"/>
    </source>
</evidence>
<dbReference type="InterPro" id="IPR001279">
    <property type="entry name" value="Metallo-B-lactamas"/>
</dbReference>
<protein>
    <submittedName>
        <fullName evidence="8">Predicted hydrolase of the metallo-beta-lactamase superfamily</fullName>
    </submittedName>
</protein>
<dbReference type="Pfam" id="PF17770">
    <property type="entry name" value="RNase_J_C"/>
    <property type="match status" value="1"/>
</dbReference>
<evidence type="ECO:0000256" key="1">
    <source>
        <dbReference type="ARBA" id="ARBA00022722"/>
    </source>
</evidence>
<gene>
    <name evidence="8" type="ORF">KL86APRO_10675</name>
</gene>
<dbReference type="Pfam" id="PF00753">
    <property type="entry name" value="Lactamase_B"/>
    <property type="match status" value="1"/>
</dbReference>
<keyword evidence="4" id="KW-0862">Zinc</keyword>
<dbReference type="PANTHER" id="PTHR43694">
    <property type="entry name" value="RIBONUCLEASE J"/>
    <property type="match status" value="1"/>
</dbReference>
<dbReference type="Pfam" id="PF07521">
    <property type="entry name" value="RMMBL"/>
    <property type="match status" value="1"/>
</dbReference>
<dbReference type="AlphaFoldDB" id="A0A212J993"/>
<sequence length="552" mass="58630">MSRRADPDTGLVFAPLGGVGEIGMNLYAYGCDGRWLVVDCGIMFQDDKAPGVELVMADPAFLAERSAAIEGLVLTHAHEDHIGAVAWLWPRLGCPIYATPFTLAMLESRLAETGIDPERHAVPLDGRIELGPFAVRFVALTHSIPEPSALAIDTPYGTLIHSGDWKLDPDPLLGEPAEEGVLKEIGDRGVLAVIGDSTNAQVPGHSGSEATVRAALAREIAACTGRVAVGCFASNAARVESVIAAARAAGREVCLLGRSLYRVLDACAAAGRPLETGRLIPENEAGYVPNDRILYVATGSQGEPRAALARIAGNTHPNVAFGAGDTVIFSSRVIPGNEKAVLEVQNAFAALGVEVVTARDVPDIHVSGHPAQDELARFYELLRPRSLIAVHGETLHLEAHAKLAQNVGIQSVIVPFDGVLVRLAPGAVEKIGTVPSGRLALDGNRILERDSEILRNRRRIMYNGCVVVTLVVDGMGEMLRPPSLTAPALLDLDDEDPVDLAIDAAVEAVRQTPAKGRRDDGILQEAVRRAVRRSLLASTGKKPVTCVQIVRI</sequence>
<dbReference type="GO" id="GO:0003723">
    <property type="term" value="F:RNA binding"/>
    <property type="evidence" value="ECO:0007669"/>
    <property type="project" value="UniProtKB-KW"/>
</dbReference>
<keyword evidence="5" id="KW-0269">Exonuclease</keyword>
<dbReference type="Pfam" id="PF22505">
    <property type="entry name" value="RNase_J_b_CASP"/>
    <property type="match status" value="1"/>
</dbReference>
<dbReference type="SUPFAM" id="SSF56281">
    <property type="entry name" value="Metallo-hydrolase/oxidoreductase"/>
    <property type="match status" value="1"/>
</dbReference>
<evidence type="ECO:0000256" key="3">
    <source>
        <dbReference type="ARBA" id="ARBA00022801"/>
    </source>
</evidence>
<dbReference type="Gene3D" id="3.40.50.10710">
    <property type="entry name" value="Metallo-hydrolase/oxidoreductase"/>
    <property type="match status" value="1"/>
</dbReference>
<name>A0A212J993_9PROT</name>
<reference evidence="8" key="1">
    <citation type="submission" date="2016-04" db="EMBL/GenBank/DDBJ databases">
        <authorList>
            <person name="Evans L.H."/>
            <person name="Alamgir A."/>
            <person name="Owens N."/>
            <person name="Weber N.D."/>
            <person name="Virtaneva K."/>
            <person name="Barbian K."/>
            <person name="Babar A."/>
            <person name="Rosenke K."/>
        </authorList>
    </citation>
    <scope>NUCLEOTIDE SEQUENCE</scope>
    <source>
        <strain evidence="8">86</strain>
    </source>
</reference>
<dbReference type="CDD" id="cd07714">
    <property type="entry name" value="RNaseJ_MBL-fold"/>
    <property type="match status" value="1"/>
</dbReference>
<dbReference type="GO" id="GO:0046872">
    <property type="term" value="F:metal ion binding"/>
    <property type="evidence" value="ECO:0007669"/>
    <property type="project" value="UniProtKB-KW"/>
</dbReference>
<evidence type="ECO:0000313" key="8">
    <source>
        <dbReference type="EMBL" id="SBV95775.1"/>
    </source>
</evidence>
<evidence type="ECO:0000259" key="7">
    <source>
        <dbReference type="SMART" id="SM00849"/>
    </source>
</evidence>
<dbReference type="InterPro" id="IPR036866">
    <property type="entry name" value="RibonucZ/Hydroxyglut_hydro"/>
</dbReference>
<dbReference type="Gene3D" id="3.10.20.580">
    <property type="match status" value="1"/>
</dbReference>
<dbReference type="GO" id="GO:0004527">
    <property type="term" value="F:exonuclease activity"/>
    <property type="evidence" value="ECO:0007669"/>
    <property type="project" value="UniProtKB-KW"/>
</dbReference>
<keyword evidence="3 8" id="KW-0378">Hydrolase</keyword>
<dbReference type="EMBL" id="FLUO01000001">
    <property type="protein sequence ID" value="SBV95775.1"/>
    <property type="molecule type" value="Genomic_DNA"/>
</dbReference>